<accession>A0A4S4L4E8</accession>
<feature type="compositionally biased region" description="Basic and acidic residues" evidence="1">
    <location>
        <begin position="257"/>
        <end position="277"/>
    </location>
</feature>
<feature type="compositionally biased region" description="Acidic residues" evidence="1">
    <location>
        <begin position="561"/>
        <end position="571"/>
    </location>
</feature>
<dbReference type="OrthoDB" id="2685482at2759"/>
<dbReference type="EMBL" id="SGPL01000990">
    <property type="protein sequence ID" value="THH05568.1"/>
    <property type="molecule type" value="Genomic_DNA"/>
</dbReference>
<organism evidence="2 3">
    <name type="scientific">Bondarzewia mesenterica</name>
    <dbReference type="NCBI Taxonomy" id="1095465"/>
    <lineage>
        <taxon>Eukaryota</taxon>
        <taxon>Fungi</taxon>
        <taxon>Dikarya</taxon>
        <taxon>Basidiomycota</taxon>
        <taxon>Agaricomycotina</taxon>
        <taxon>Agaricomycetes</taxon>
        <taxon>Russulales</taxon>
        <taxon>Bondarzewiaceae</taxon>
        <taxon>Bondarzewia</taxon>
    </lineage>
</organism>
<evidence type="ECO:0000256" key="1">
    <source>
        <dbReference type="SAM" id="MobiDB-lite"/>
    </source>
</evidence>
<feature type="region of interest" description="Disordered" evidence="1">
    <location>
        <begin position="720"/>
        <end position="776"/>
    </location>
</feature>
<dbReference type="AlphaFoldDB" id="A0A4S4L4E8"/>
<gene>
    <name evidence="2" type="ORF">EW146_g9869</name>
</gene>
<comment type="caution">
    <text evidence="2">The sequence shown here is derived from an EMBL/GenBank/DDBJ whole genome shotgun (WGS) entry which is preliminary data.</text>
</comment>
<feature type="region of interest" description="Disordered" evidence="1">
    <location>
        <begin position="657"/>
        <end position="680"/>
    </location>
</feature>
<proteinExistence type="predicted"/>
<protein>
    <submittedName>
        <fullName evidence="2">Uncharacterized protein</fullName>
    </submittedName>
</protein>
<feature type="region of interest" description="Disordered" evidence="1">
    <location>
        <begin position="253"/>
        <end position="316"/>
    </location>
</feature>
<keyword evidence="3" id="KW-1185">Reference proteome</keyword>
<evidence type="ECO:0000313" key="2">
    <source>
        <dbReference type="EMBL" id="THH05568.1"/>
    </source>
</evidence>
<reference evidence="2 3" key="1">
    <citation type="submission" date="2019-02" db="EMBL/GenBank/DDBJ databases">
        <title>Genome sequencing of the rare red list fungi Bondarzewia mesenterica.</title>
        <authorList>
            <person name="Buettner E."/>
            <person name="Kellner H."/>
        </authorList>
    </citation>
    <scope>NUCLEOTIDE SEQUENCE [LARGE SCALE GENOMIC DNA]</scope>
    <source>
        <strain evidence="2 3">DSM 108281</strain>
    </source>
</reference>
<name>A0A4S4L4E8_9AGAM</name>
<evidence type="ECO:0000313" key="3">
    <source>
        <dbReference type="Proteomes" id="UP000310158"/>
    </source>
</evidence>
<sequence>MEDNEAQFSKAEHGLLTDSLEEWLSKSDILRSDLQEQFWAEKHCVKYIKEFARQMYRQLGMRVFVLHAAENINGKIVFAQHDYNEKNGSISFIKTQTDWESGNIMQEWGAYATKAFGQADTDAEAEQADTENKKGKKPLLALAFADDGRVMLPVSEAGQDPDLDQLKGLIRSVMTTMYREASANAKSTVPWSDLKEHRDDYMDEQYLPDEYLMKEPSKMVRTDVVQLIDHWKARQAEDEELVVFKGYRTTDGGVALTHKEPGKKTTMVKAKEPKPDTDTDTDTDDIIKQLKALEGSDDDDDQDNAEKSTNNSQAGIEQWEIAIQQQLEHLLMIEPNMAPAEVGTDHDIGKYSFLLNVSSCSEYRDMLAAIYGREQAEDSPRPTIPVAEWCSWSYTSAFLSEVVHNTEDGQEAFFLWLFESAYLNDKGKVVSKDHLWWIVLTIGFLLNDIHQRQFSQPDPNGPDTRCVEGTPPYVLQSNIDFAEADTMATSLCKEITIKIEGSWKKKSVKEVQGDTSGKRLPKAGPSSQKVGKVIDKGQAGQAKVSTARPSKKRNRRRIVESETDVSADADAEIPTHIPHGKKGKVMVSPIAEGDADVDADDGLPTRTPRRKKAKVTVPPIPEESADADANADIESKFNTGNAKSNKTKMVVLPMPKETVDDGTDADADTDIEAPAPVSKRKRPQVIVLPIALVRKAQVVYYAYLTSFYFTNKRFHIQQHEDMPPHKKSRKCHASPADEADTDAKVEQGPRPARKRKPTVKALASQAAIAGKGNRRK</sequence>
<feature type="compositionally biased region" description="Acidic residues" evidence="1">
    <location>
        <begin position="660"/>
        <end position="671"/>
    </location>
</feature>
<dbReference type="Proteomes" id="UP000310158">
    <property type="component" value="Unassembled WGS sequence"/>
</dbReference>
<feature type="region of interest" description="Disordered" evidence="1">
    <location>
        <begin position="508"/>
        <end position="624"/>
    </location>
</feature>